<comment type="caution">
    <text evidence="3">The sequence shown here is derived from an EMBL/GenBank/DDBJ whole genome shotgun (WGS) entry which is preliminary data.</text>
</comment>
<feature type="domain" description="Bacterial CdiA-CT RNAse A" evidence="2">
    <location>
        <begin position="292"/>
        <end position="411"/>
    </location>
</feature>
<name>A0ABV4H2X8_9ACTN</name>
<gene>
    <name evidence="3" type="ORF">AB2L27_08310</name>
</gene>
<feature type="region of interest" description="Disordered" evidence="1">
    <location>
        <begin position="251"/>
        <end position="273"/>
    </location>
</feature>
<dbReference type="InterPro" id="IPR041436">
    <property type="entry name" value="RNAse_A_bac"/>
</dbReference>
<organism evidence="3 4">
    <name type="scientific">Kineococcus halophytocola</name>
    <dbReference type="NCBI Taxonomy" id="3234027"/>
    <lineage>
        <taxon>Bacteria</taxon>
        <taxon>Bacillati</taxon>
        <taxon>Actinomycetota</taxon>
        <taxon>Actinomycetes</taxon>
        <taxon>Kineosporiales</taxon>
        <taxon>Kineosporiaceae</taxon>
        <taxon>Kineococcus</taxon>
    </lineage>
</organism>
<evidence type="ECO:0000256" key="1">
    <source>
        <dbReference type="SAM" id="MobiDB-lite"/>
    </source>
</evidence>
<dbReference type="RefSeq" id="WP_370441013.1">
    <property type="nucleotide sequence ID" value="NZ_JBGFTU010000008.1"/>
</dbReference>
<evidence type="ECO:0000313" key="4">
    <source>
        <dbReference type="Proteomes" id="UP001565927"/>
    </source>
</evidence>
<evidence type="ECO:0000313" key="3">
    <source>
        <dbReference type="EMBL" id="MEZ0164766.1"/>
    </source>
</evidence>
<accession>A0ABV4H2X8</accession>
<keyword evidence="4" id="KW-1185">Reference proteome</keyword>
<protein>
    <submittedName>
        <fullName evidence="3">RNase A-like domain-containing protein</fullName>
    </submittedName>
</protein>
<dbReference type="Proteomes" id="UP001565927">
    <property type="component" value="Unassembled WGS sequence"/>
</dbReference>
<dbReference type="Pfam" id="PF18431">
    <property type="entry name" value="RNAse_A_bac"/>
    <property type="match status" value="1"/>
</dbReference>
<sequence>MDELSTLSVVAADAAASAARAAAEGTADVAADVERAVASLGGWYGVARDGFADRVLDLDRHLRTLQSTARAGAHLVAEYSRELGMLQGQLARVDAGRAQVRSRIDAGVGDLTTWHADWAELDRWDASRRIVLEEFDTLTQTFAARVFAVVDQVPHRPRRPGEHVDDAARTVGRAALDATFLAAGWTWDRPGWAAAVSSVPAAALDAVTHPVRTLADTVAWDDWRDGRYGAAGATLGMAFVGRGVGGRSLGKTLPEGHPLRRHLDESGDPEPQSVDELYGGVDLGRSEVFFSAHTLGRHVDVDDEFLQRRLVTGEVEGGVAGRRPPRFASRFADRETAEVVISDAVRAFRPEIEEAIDAGERECAFDAPAPEGAGVIWTMDTGGRFKTVPVQAVHVELREAQDGSWYVMTAYLKEKM</sequence>
<dbReference type="EMBL" id="JBGFTU010000008">
    <property type="protein sequence ID" value="MEZ0164766.1"/>
    <property type="molecule type" value="Genomic_DNA"/>
</dbReference>
<proteinExistence type="predicted"/>
<reference evidence="3 4" key="1">
    <citation type="submission" date="2024-07" db="EMBL/GenBank/DDBJ databases">
        <authorList>
            <person name="Thanompreechachai J."/>
            <person name="Duangmal K."/>
        </authorList>
    </citation>
    <scope>NUCLEOTIDE SEQUENCE [LARGE SCALE GENOMIC DNA]</scope>
    <source>
        <strain evidence="3 4">LSe6-4</strain>
    </source>
</reference>
<evidence type="ECO:0000259" key="2">
    <source>
        <dbReference type="Pfam" id="PF18431"/>
    </source>
</evidence>